<organism evidence="2 3">
    <name type="scientific">candidate division WOR-1 bacterium RIFOXYB2_FULL_37_13</name>
    <dbReference type="NCBI Taxonomy" id="1802579"/>
    <lineage>
        <taxon>Bacteria</taxon>
        <taxon>Bacillati</taxon>
        <taxon>Saganbacteria</taxon>
    </lineage>
</organism>
<dbReference type="AlphaFoldDB" id="A0A1F4SNM5"/>
<evidence type="ECO:0000313" key="3">
    <source>
        <dbReference type="Proteomes" id="UP000178417"/>
    </source>
</evidence>
<keyword evidence="1" id="KW-1133">Transmembrane helix</keyword>
<evidence type="ECO:0000313" key="2">
    <source>
        <dbReference type="EMBL" id="OGC22041.1"/>
    </source>
</evidence>
<evidence type="ECO:0000256" key="1">
    <source>
        <dbReference type="SAM" id="Phobius"/>
    </source>
</evidence>
<dbReference type="STRING" id="1802579.A2310_07070"/>
<reference evidence="2 3" key="1">
    <citation type="journal article" date="2016" name="Nat. Commun.">
        <title>Thousands of microbial genomes shed light on interconnected biogeochemical processes in an aquifer system.</title>
        <authorList>
            <person name="Anantharaman K."/>
            <person name="Brown C.T."/>
            <person name="Hug L.A."/>
            <person name="Sharon I."/>
            <person name="Castelle C.J."/>
            <person name="Probst A.J."/>
            <person name="Thomas B.C."/>
            <person name="Singh A."/>
            <person name="Wilkins M.J."/>
            <person name="Karaoz U."/>
            <person name="Brodie E.L."/>
            <person name="Williams K.H."/>
            <person name="Hubbard S.S."/>
            <person name="Banfield J.F."/>
        </authorList>
    </citation>
    <scope>NUCLEOTIDE SEQUENCE [LARGE SCALE GENOMIC DNA]</scope>
</reference>
<comment type="caution">
    <text evidence="2">The sequence shown here is derived from an EMBL/GenBank/DDBJ whole genome shotgun (WGS) entry which is preliminary data.</text>
</comment>
<keyword evidence="1" id="KW-0472">Membrane</keyword>
<feature type="transmembrane region" description="Helical" evidence="1">
    <location>
        <begin position="85"/>
        <end position="106"/>
    </location>
</feature>
<gene>
    <name evidence="2" type="ORF">A2310_07070</name>
</gene>
<protein>
    <submittedName>
        <fullName evidence="2">Uncharacterized protein</fullName>
    </submittedName>
</protein>
<name>A0A1F4SNM5_UNCSA</name>
<accession>A0A1F4SNM5</accession>
<proteinExistence type="predicted"/>
<keyword evidence="1" id="KW-0812">Transmembrane</keyword>
<dbReference type="Proteomes" id="UP000178417">
    <property type="component" value="Unassembled WGS sequence"/>
</dbReference>
<sequence>MVATRSLTFKVTEEEGQMSLRYPDGEFRKDLASSETLILPGADNFACQLNSIGINQITVLRGVDRTLLYQVLEENLYNPETKKELLIAAGVSVGAFSGVATLYYLAKMLLGLL</sequence>
<dbReference type="EMBL" id="MEUB01000033">
    <property type="protein sequence ID" value="OGC22041.1"/>
    <property type="molecule type" value="Genomic_DNA"/>
</dbReference>